<proteinExistence type="predicted"/>
<dbReference type="InterPro" id="IPR019196">
    <property type="entry name" value="ABC_transp_unknown"/>
</dbReference>
<keyword evidence="2" id="KW-1003">Cell membrane</keyword>
<accession>H6RF03</accession>
<dbReference type="PANTHER" id="PTHR30294:SF29">
    <property type="entry name" value="MULTIDRUG ABC TRANSPORTER PERMEASE YBHS-RELATED"/>
    <property type="match status" value="1"/>
</dbReference>
<evidence type="ECO:0000256" key="3">
    <source>
        <dbReference type="ARBA" id="ARBA00022692"/>
    </source>
</evidence>
<organism evidence="10">
    <name type="scientific">uncultured Flavobacteriia bacterium</name>
    <dbReference type="NCBI Taxonomy" id="212695"/>
    <lineage>
        <taxon>Bacteria</taxon>
        <taxon>Pseudomonadati</taxon>
        <taxon>Bacteroidota</taxon>
        <taxon>Flavobacteriia</taxon>
        <taxon>environmental samples</taxon>
    </lineage>
</organism>
<dbReference type="NCBIfam" id="TIGR03521">
    <property type="entry name" value="GldG"/>
    <property type="match status" value="1"/>
</dbReference>
<dbReference type="Pfam" id="PF09822">
    <property type="entry name" value="ABC_transp_aux"/>
    <property type="match status" value="1"/>
</dbReference>
<feature type="transmembrane region" description="Helical" evidence="6">
    <location>
        <begin position="56"/>
        <end position="74"/>
    </location>
</feature>
<feature type="domain" description="ABC-type uncharacterised transport system" evidence="7">
    <location>
        <begin position="434"/>
        <end position="751"/>
    </location>
</feature>
<name>H6RF03_9BACT</name>
<dbReference type="Pfam" id="PF12698">
    <property type="entry name" value="ABC2_membrane_3"/>
    <property type="match status" value="1"/>
</dbReference>
<evidence type="ECO:0000256" key="6">
    <source>
        <dbReference type="SAM" id="Phobius"/>
    </source>
</evidence>
<dbReference type="Pfam" id="PF23357">
    <property type="entry name" value="DUF7088"/>
    <property type="match status" value="1"/>
</dbReference>
<evidence type="ECO:0000256" key="4">
    <source>
        <dbReference type="ARBA" id="ARBA00022989"/>
    </source>
</evidence>
<dbReference type="InterPro" id="IPR013525">
    <property type="entry name" value="ABC2_TM"/>
</dbReference>
<evidence type="ECO:0000313" key="10">
    <source>
        <dbReference type="EMBL" id="CCF99614.1"/>
    </source>
</evidence>
<dbReference type="EMBL" id="FO117585">
    <property type="protein sequence ID" value="CCF99614.1"/>
    <property type="molecule type" value="Genomic_DNA"/>
</dbReference>
<keyword evidence="5 6" id="KW-0472">Membrane</keyword>
<evidence type="ECO:0000259" key="8">
    <source>
        <dbReference type="Pfam" id="PF12698"/>
    </source>
</evidence>
<feature type="domain" description="ABC-2 type transporter transmembrane" evidence="8">
    <location>
        <begin position="53"/>
        <end position="185"/>
    </location>
</feature>
<dbReference type="InterPro" id="IPR055396">
    <property type="entry name" value="DUF7088"/>
</dbReference>
<dbReference type="InterPro" id="IPR019863">
    <property type="entry name" value="Motility-assoc_ABC-rel_GldG"/>
</dbReference>
<sequence length="817" mass="90606">MRALVLKEIRSFFSSLLGYTAVAVFLLFTSLFLWLFPGGWNILDGGMANLEPFFAMAPWVLMFLIPAITMRSFAEEHRAGTLELLLTRPLTEGQVVLAKFFGAWAVSIAALAPTLSFVLVAGMLGRPAWNLDLGAVWGSYLGLIVFSGALTGIGVVASSCTMQPLVAFLSAMLTSIVAYFGFGALADFAWLGSWEHAFVQLGMESHFDAMSHGCLDSRDVFYFVAWMALSVLVSRFVLALRRGRVLREGTALLLSTAVLGVVIVLSQLVHGAVDLTAEKRHTLAEGTVALLEGLQDDLLVTCYLSGELPQEWKRLESEVESLLQRMAQASGGRLAFQFVDIYDIDDAQTIGQNEQALFERGLEFTRIAFEDNGRQAFQTIWPGAMISFRGEENPVQFFGSEIPQVDQAMIQGSINTLEFNLASGIRNSTAFESKSIAILEGHGELEDLAMIDLVSTLEEDHLVARVELDGRLNVLSEKLEGMRFRTNRYDLLIVAKPDSVFPEKDKVILDQFLMNGGRILWMVDPVLTDLDSLRQSKETFGVENQIGLYDQLFDYGVRLNRNLIIDPQCAPILLDAGPMGNQRNMQLFNWYFAPLSMPLGTGHPITNNLDPIHFDFVSSMDLVDTQEDVTSTMLLTSSERAKTYRVPVRISSGIVDLDPAYFAEGNTPSAGFAALLEGAFRSHYEQTLPSALRDDPDFAFRSSSAPTAMVVISDGDVARNRFRSDGRVLPLGYDRYARRVVYDNKEFLLNAINYLLQEDALISVRSRSIQLRSLDDARIREERSGWQFVAVGMPLLVVTLLAGAVLTSRRRLYGRVA</sequence>
<dbReference type="GO" id="GO:0140359">
    <property type="term" value="F:ABC-type transporter activity"/>
    <property type="evidence" value="ECO:0007669"/>
    <property type="project" value="InterPro"/>
</dbReference>
<evidence type="ECO:0000259" key="7">
    <source>
        <dbReference type="Pfam" id="PF09822"/>
    </source>
</evidence>
<reference evidence="10" key="2">
    <citation type="submission" date="2012-02" db="EMBL/GenBank/DDBJ databases">
        <authorList>
            <person name="Genoscope - CEA"/>
        </authorList>
    </citation>
    <scope>NUCLEOTIDE SEQUENCE</scope>
</reference>
<protein>
    <submittedName>
        <fullName evidence="10">Gliding motility associated proteins GldG and GldF (Fusion)</fullName>
    </submittedName>
</protein>
<evidence type="ECO:0000259" key="9">
    <source>
        <dbReference type="Pfam" id="PF23357"/>
    </source>
</evidence>
<evidence type="ECO:0000256" key="1">
    <source>
        <dbReference type="ARBA" id="ARBA00004651"/>
    </source>
</evidence>
<evidence type="ECO:0000256" key="2">
    <source>
        <dbReference type="ARBA" id="ARBA00022475"/>
    </source>
</evidence>
<keyword evidence="3 6" id="KW-0812">Transmembrane</keyword>
<comment type="subcellular location">
    <subcellularLocation>
        <location evidence="1">Cell membrane</location>
        <topology evidence="1">Multi-pass membrane protein</topology>
    </subcellularLocation>
</comment>
<feature type="transmembrane region" description="Helical" evidence="6">
    <location>
        <begin position="165"/>
        <end position="186"/>
    </location>
</feature>
<feature type="transmembrane region" description="Helical" evidence="6">
    <location>
        <begin position="95"/>
        <end position="125"/>
    </location>
</feature>
<keyword evidence="4 6" id="KW-1133">Transmembrane helix</keyword>
<feature type="transmembrane region" description="Helical" evidence="6">
    <location>
        <begin position="137"/>
        <end position="158"/>
    </location>
</feature>
<dbReference type="PANTHER" id="PTHR30294">
    <property type="entry name" value="MEMBRANE COMPONENT OF ABC TRANSPORTER YHHJ-RELATED"/>
    <property type="match status" value="1"/>
</dbReference>
<feature type="transmembrane region" description="Helical" evidence="6">
    <location>
        <begin position="785"/>
        <end position="806"/>
    </location>
</feature>
<feature type="transmembrane region" description="Helical" evidence="6">
    <location>
        <begin position="220"/>
        <end position="240"/>
    </location>
</feature>
<dbReference type="AlphaFoldDB" id="H6RF03"/>
<feature type="transmembrane region" description="Helical" evidence="6">
    <location>
        <begin position="12"/>
        <end position="36"/>
    </location>
</feature>
<evidence type="ECO:0000256" key="5">
    <source>
        <dbReference type="ARBA" id="ARBA00023136"/>
    </source>
</evidence>
<dbReference type="InterPro" id="IPR051449">
    <property type="entry name" value="ABC-2_transporter_component"/>
</dbReference>
<reference evidence="10" key="1">
    <citation type="journal article" date="2012" name="Environ. Microbiol.">
        <title>Genomic content of uncultured Bacteroidetes from contrasting oceanic provinces in the North Atlantic Ocean.</title>
        <authorList>
            <person name="Gomez-Pereira P.R."/>
            <person name="Schuler M."/>
            <person name="Fuchs B.M."/>
            <person name="Bennke C."/>
            <person name="Teeling H."/>
            <person name="Waldmann J."/>
            <person name="Richter M."/>
            <person name="Barbe V."/>
            <person name="Bataille E."/>
            <person name="Glockner F.O."/>
            <person name="Amann R."/>
        </authorList>
    </citation>
    <scope>NUCLEOTIDE SEQUENCE</scope>
</reference>
<feature type="transmembrane region" description="Helical" evidence="6">
    <location>
        <begin position="252"/>
        <end position="273"/>
    </location>
</feature>
<feature type="domain" description="DUF7088" evidence="9">
    <location>
        <begin position="278"/>
        <end position="387"/>
    </location>
</feature>
<dbReference type="GO" id="GO:0005886">
    <property type="term" value="C:plasma membrane"/>
    <property type="evidence" value="ECO:0007669"/>
    <property type="project" value="UniProtKB-SubCell"/>
</dbReference>
<gene>
    <name evidence="10" type="ORF">VIS_S18BPA60012</name>
</gene>